<evidence type="ECO:0000256" key="9">
    <source>
        <dbReference type="ARBA" id="ARBA00022741"/>
    </source>
</evidence>
<comment type="pathway">
    <text evidence="6 18">Cofactor biosynthesis; thiamine diphosphate biosynthesis; thiamine phosphate from 4-amino-2-methyl-5-diphosphomethylpyrimidine and 4-methyl-5-(2-phosphoethyl)-thiazole: step 1/1.</text>
</comment>
<feature type="binding site" evidence="18">
    <location>
        <position position="71"/>
    </location>
    <ligand>
        <name>Mg(2+)</name>
        <dbReference type="ChEBI" id="CHEBI:18420"/>
    </ligand>
</feature>
<dbReference type="Pfam" id="PF03070">
    <property type="entry name" value="TENA_THI-4"/>
    <property type="match status" value="1"/>
</dbReference>
<dbReference type="GO" id="GO:0008902">
    <property type="term" value="F:hydroxymethylpyrimidine kinase activity"/>
    <property type="evidence" value="ECO:0007669"/>
    <property type="project" value="UniProtKB-EC"/>
</dbReference>
<dbReference type="NCBIfam" id="TIGR00097">
    <property type="entry name" value="HMP-P_kinase"/>
    <property type="match status" value="1"/>
</dbReference>
<dbReference type="Gene3D" id="3.40.1190.20">
    <property type="match status" value="1"/>
</dbReference>
<organism evidence="22 23">
    <name type="scientific">Microbacterium amylolyticum</name>
    <dbReference type="NCBI Taxonomy" id="936337"/>
    <lineage>
        <taxon>Bacteria</taxon>
        <taxon>Bacillati</taxon>
        <taxon>Actinomycetota</taxon>
        <taxon>Actinomycetes</taxon>
        <taxon>Micrococcales</taxon>
        <taxon>Microbacteriaceae</taxon>
        <taxon>Microbacterium</taxon>
    </lineage>
</organism>
<keyword evidence="12 18" id="KW-0460">Magnesium</keyword>
<dbReference type="RefSeq" id="WP_165133218.1">
    <property type="nucleotide sequence ID" value="NZ_CP049253.1"/>
</dbReference>
<keyword evidence="9" id="KW-0547">Nucleotide-binding</keyword>
<evidence type="ECO:0000259" key="19">
    <source>
        <dbReference type="Pfam" id="PF02581"/>
    </source>
</evidence>
<evidence type="ECO:0000313" key="23">
    <source>
        <dbReference type="Proteomes" id="UP001519362"/>
    </source>
</evidence>
<feature type="binding site" evidence="18">
    <location>
        <position position="146"/>
    </location>
    <ligand>
        <name>4-amino-2-methyl-5-(diphosphooxymethyl)pyrimidine</name>
        <dbReference type="ChEBI" id="CHEBI:57841"/>
    </ligand>
</feature>
<comment type="caution">
    <text evidence="18">Lacks conserved residue(s) required for the propagation of feature annotation.</text>
</comment>
<dbReference type="NCBIfam" id="TIGR00693">
    <property type="entry name" value="thiE"/>
    <property type="match status" value="1"/>
</dbReference>
<feature type="binding site" evidence="18">
    <location>
        <begin position="39"/>
        <end position="43"/>
    </location>
    <ligand>
        <name>4-amino-2-methyl-5-(diphosphooxymethyl)pyrimidine</name>
        <dbReference type="ChEBI" id="CHEBI:57841"/>
    </ligand>
</feature>
<dbReference type="InterPro" id="IPR004399">
    <property type="entry name" value="HMP/HMP-P_kinase_dom"/>
</dbReference>
<feature type="domain" description="Thiamine phosphate synthase/TenI" evidence="19">
    <location>
        <begin position="10"/>
        <end position="198"/>
    </location>
</feature>
<feature type="binding site" evidence="18">
    <location>
        <position position="175"/>
    </location>
    <ligand>
        <name>2-[(2R,5Z)-2-carboxy-4-methylthiazol-5(2H)-ylidene]ethyl phosphate</name>
        <dbReference type="ChEBI" id="CHEBI:62899"/>
    </ligand>
</feature>
<dbReference type="CDD" id="cd19365">
    <property type="entry name" value="TenA_C-like"/>
    <property type="match status" value="1"/>
</dbReference>
<dbReference type="SUPFAM" id="SSF48613">
    <property type="entry name" value="Heme oxygenase-like"/>
    <property type="match status" value="1"/>
</dbReference>
<protein>
    <recommendedName>
        <fullName evidence="18">Thiamine-phosphate synthase</fullName>
        <shortName evidence="18">TP synthase</shortName>
        <shortName evidence="18">TPS</shortName>
        <ecNumber evidence="18">2.5.1.3</ecNumber>
    </recommendedName>
    <alternativeName>
        <fullName evidence="18">Thiamine-phosphate pyrophosphorylase</fullName>
        <shortName evidence="18">TMP pyrophosphorylase</shortName>
        <shortName evidence="18">TMP-PPase</shortName>
    </alternativeName>
</protein>
<dbReference type="SUPFAM" id="SSF53613">
    <property type="entry name" value="Ribokinase-like"/>
    <property type="match status" value="1"/>
</dbReference>
<dbReference type="Gene3D" id="1.20.910.10">
    <property type="entry name" value="Heme oxygenase-like"/>
    <property type="match status" value="1"/>
</dbReference>
<comment type="function">
    <text evidence="4">Catalyzes the phosphorylation of hydroxymethylpyrimidine phosphate (HMP-P) to HMP-PP, and of HMP to HMP-P.</text>
</comment>
<feature type="domain" description="Thiaminase-2/PQQC" evidence="20">
    <location>
        <begin position="517"/>
        <end position="697"/>
    </location>
</feature>
<name>A0ABS4ZKA7_9MICO</name>
<feature type="binding site" evidence="18">
    <location>
        <position position="114"/>
    </location>
    <ligand>
        <name>4-amino-2-methyl-5-(diphosphooxymethyl)pyrimidine</name>
        <dbReference type="ChEBI" id="CHEBI:57841"/>
    </ligand>
</feature>
<comment type="catalytic activity">
    <reaction evidence="1">
        <text>4-amino-5-hydroxymethyl-2-methylpyrimidine + ATP = 4-amino-2-methyl-5-(phosphooxymethyl)pyrimidine + ADP + H(+)</text>
        <dbReference type="Rhea" id="RHEA:23096"/>
        <dbReference type="ChEBI" id="CHEBI:15378"/>
        <dbReference type="ChEBI" id="CHEBI:16892"/>
        <dbReference type="ChEBI" id="CHEBI:30616"/>
        <dbReference type="ChEBI" id="CHEBI:58354"/>
        <dbReference type="ChEBI" id="CHEBI:456216"/>
        <dbReference type="EC" id="2.7.1.49"/>
    </reaction>
</comment>
<keyword evidence="10 22" id="KW-0418">Kinase</keyword>
<dbReference type="HAMAP" id="MF_00097">
    <property type="entry name" value="TMP_synthase"/>
    <property type="match status" value="1"/>
</dbReference>
<keyword evidence="8 18" id="KW-0479">Metal-binding</keyword>
<feature type="binding site" evidence="18">
    <location>
        <begin position="143"/>
        <end position="145"/>
    </location>
    <ligand>
        <name>2-[(2R,5Z)-2-carboxy-4-methylthiazol-5(2H)-ylidene]ethyl phosphate</name>
        <dbReference type="ChEBI" id="CHEBI:62899"/>
    </ligand>
</feature>
<dbReference type="Proteomes" id="UP001519362">
    <property type="component" value="Unassembled WGS sequence"/>
</dbReference>
<keyword evidence="23" id="KW-1185">Reference proteome</keyword>
<dbReference type="EMBL" id="JAGIOL010000001">
    <property type="protein sequence ID" value="MBP2437728.1"/>
    <property type="molecule type" value="Genomic_DNA"/>
</dbReference>
<dbReference type="CDD" id="cd01169">
    <property type="entry name" value="HMPP_kinase"/>
    <property type="match status" value="1"/>
</dbReference>
<keyword evidence="14" id="KW-0511">Multifunctional enzyme</keyword>
<sequence>MRRPVDLSTYLVADLATLDHRDAADVVRAAVDGGATIVQVRGKDVGATRLLEVVIACAEANAGRATLVVNDRIDVYLAARAAGADVHGVHIGQSDVPPVSARQIVGPDAIIGLSASTPENLDRVRALPPGTVDYLGTGAVRATPTKRDHPVPLGWDGLARAIASAGGLPCVAIGGLGPGDAADAYAAGADGVAVVRAICLADDPAGAARELRREWSRVSAPVPNILAIAGSDPSGGAGIQADLKTIQATGGYGMAAITALTAQNTQGVSGVHVPPLSFLRAQLDAIASDVTIDAIKIGMLGTADVIQTVTTWLDGLGTIPAVVLDPVMVATSGDRLLDDESERALFALIDRADVVTPNLVELAALTGGDVAQTWDEALTQARALAARHAVLVLAKGGHLRGSACPDALVGTDGPIIQMDGPRIVTENTHGTGCSLSSALASLQARTGDWAWSTRLARDWLRGAITAADTLAVGGPGGHGPLDHAHAIRTGARPPRLAAEPDFWWEQIAQIRADIDAGDFVRQLAQGTLPAERFDHYLQQDALYLQAYARVLRSAADLAPTREERDFWAASAEGCLVAEMELHRSRGADARAEESAETAAYLRHLRDAAEASDYALLVAAVLPCFWIYDDLGRRLAAASSEGHPYADWLATYGDPAFTRATQQAIEVARRAARRESDAGLARMMSAFTRSSELEKDFFAQRPRVLVSR</sequence>
<comment type="caution">
    <text evidence="22">The sequence shown here is derived from an EMBL/GenBank/DDBJ whole genome shotgun (WGS) entry which is preliminary data.</text>
</comment>
<comment type="similarity">
    <text evidence="18">Belongs to the thiamine-phosphate synthase family.</text>
</comment>
<dbReference type="InterPro" id="IPR029056">
    <property type="entry name" value="Ribokinase-like"/>
</dbReference>
<dbReference type="GO" id="GO:0004789">
    <property type="term" value="F:thiamine-phosphate diphosphorylase activity"/>
    <property type="evidence" value="ECO:0007669"/>
    <property type="project" value="UniProtKB-EC"/>
</dbReference>
<dbReference type="SUPFAM" id="SSF51391">
    <property type="entry name" value="Thiamin phosphate synthase"/>
    <property type="match status" value="1"/>
</dbReference>
<evidence type="ECO:0000256" key="4">
    <source>
        <dbReference type="ARBA" id="ARBA00003848"/>
    </source>
</evidence>
<comment type="function">
    <text evidence="3 18">Condenses 4-methyl-5-(beta-hydroxyethyl)thiazole monophosphate (THZ-P) and 2-methyl-4-amino-5-hydroxymethyl pyrimidine pyrophosphate (HMP-PP) to form thiamine monophosphate (TMP).</text>
</comment>
<dbReference type="InterPro" id="IPR016084">
    <property type="entry name" value="Haem_Oase-like_multi-hlx"/>
</dbReference>
<evidence type="ECO:0000256" key="11">
    <source>
        <dbReference type="ARBA" id="ARBA00022840"/>
    </source>
</evidence>
<dbReference type="InterPro" id="IPR013785">
    <property type="entry name" value="Aldolase_TIM"/>
</dbReference>
<evidence type="ECO:0000256" key="12">
    <source>
        <dbReference type="ARBA" id="ARBA00022842"/>
    </source>
</evidence>
<keyword evidence="11" id="KW-0067">ATP-binding</keyword>
<dbReference type="PANTHER" id="PTHR20858:SF17">
    <property type="entry name" value="HYDROXYMETHYLPYRIMIDINE_PHOSPHOMETHYLPYRIMIDINE KINASE THI20-RELATED"/>
    <property type="match status" value="1"/>
</dbReference>
<evidence type="ECO:0000259" key="21">
    <source>
        <dbReference type="Pfam" id="PF08543"/>
    </source>
</evidence>
<evidence type="ECO:0000256" key="7">
    <source>
        <dbReference type="ARBA" id="ARBA00022679"/>
    </source>
</evidence>
<evidence type="ECO:0000313" key="22">
    <source>
        <dbReference type="EMBL" id="MBP2437728.1"/>
    </source>
</evidence>
<evidence type="ECO:0000256" key="15">
    <source>
        <dbReference type="ARBA" id="ARBA00047334"/>
    </source>
</evidence>
<evidence type="ECO:0000256" key="5">
    <source>
        <dbReference type="ARBA" id="ARBA00004769"/>
    </source>
</evidence>
<feature type="domain" description="Pyridoxamine kinase/Phosphomethylpyrimidine kinase" evidence="21">
    <location>
        <begin position="232"/>
        <end position="481"/>
    </location>
</feature>
<accession>A0ABS4ZKA7</accession>
<evidence type="ECO:0000256" key="14">
    <source>
        <dbReference type="ARBA" id="ARBA00023268"/>
    </source>
</evidence>
<evidence type="ECO:0000256" key="2">
    <source>
        <dbReference type="ARBA" id="ARBA00000565"/>
    </source>
</evidence>
<evidence type="ECO:0000256" key="17">
    <source>
        <dbReference type="ARBA" id="ARBA00047883"/>
    </source>
</evidence>
<evidence type="ECO:0000256" key="13">
    <source>
        <dbReference type="ARBA" id="ARBA00022977"/>
    </source>
</evidence>
<dbReference type="InterPro" id="IPR034291">
    <property type="entry name" value="TMP_synthase"/>
</dbReference>
<comment type="pathway">
    <text evidence="5">Cofactor biosynthesis; thiamine diphosphate biosynthesis; 4-amino-2-methyl-5-diphosphomethylpyrimidine from 5-amino-1-(5-phospho-D-ribosyl)imidazole: step 3/3.</text>
</comment>
<evidence type="ECO:0000256" key="8">
    <source>
        <dbReference type="ARBA" id="ARBA00022723"/>
    </source>
</evidence>
<dbReference type="InterPro" id="IPR013749">
    <property type="entry name" value="PM/HMP-P_kinase-1"/>
</dbReference>
<evidence type="ECO:0000256" key="1">
    <source>
        <dbReference type="ARBA" id="ARBA00000151"/>
    </source>
</evidence>
<dbReference type="InterPro" id="IPR036206">
    <property type="entry name" value="ThiamineP_synth_sf"/>
</dbReference>
<feature type="binding site" evidence="18">
    <location>
        <position position="70"/>
    </location>
    <ligand>
        <name>4-amino-2-methyl-5-(diphosphooxymethyl)pyrimidine</name>
        <dbReference type="ChEBI" id="CHEBI:57841"/>
    </ligand>
</feature>
<proteinExistence type="inferred from homology"/>
<dbReference type="Pfam" id="PF02581">
    <property type="entry name" value="TMP-TENI"/>
    <property type="match status" value="1"/>
</dbReference>
<dbReference type="Pfam" id="PF08543">
    <property type="entry name" value="Phos_pyr_kin"/>
    <property type="match status" value="1"/>
</dbReference>
<keyword evidence="7 18" id="KW-0808">Transferase</keyword>
<comment type="catalytic activity">
    <reaction evidence="17 18">
        <text>2-[(2R,5Z)-2-carboxy-4-methylthiazol-5(2H)-ylidene]ethyl phosphate + 4-amino-2-methyl-5-(diphosphooxymethyl)pyrimidine + 2 H(+) = thiamine phosphate + CO2 + diphosphate</text>
        <dbReference type="Rhea" id="RHEA:47844"/>
        <dbReference type="ChEBI" id="CHEBI:15378"/>
        <dbReference type="ChEBI" id="CHEBI:16526"/>
        <dbReference type="ChEBI" id="CHEBI:33019"/>
        <dbReference type="ChEBI" id="CHEBI:37575"/>
        <dbReference type="ChEBI" id="CHEBI:57841"/>
        <dbReference type="ChEBI" id="CHEBI:62899"/>
        <dbReference type="EC" id="2.5.1.3"/>
    </reaction>
</comment>
<gene>
    <name evidence="18" type="primary">thiE</name>
    <name evidence="22" type="ORF">JOF34_002314</name>
</gene>
<dbReference type="Gene3D" id="3.20.20.70">
    <property type="entry name" value="Aldolase class I"/>
    <property type="match status" value="1"/>
</dbReference>
<dbReference type="PANTHER" id="PTHR20858">
    <property type="entry name" value="PHOSPHOMETHYLPYRIMIDINE KINASE"/>
    <property type="match status" value="1"/>
</dbReference>
<dbReference type="InterPro" id="IPR004305">
    <property type="entry name" value="Thiaminase-2/PQQC"/>
</dbReference>
<comment type="cofactor">
    <cofactor evidence="18">
        <name>Mg(2+)</name>
        <dbReference type="ChEBI" id="CHEBI:18420"/>
    </cofactor>
    <text evidence="18">Binds 1 Mg(2+) ion per subunit.</text>
</comment>
<dbReference type="EC" id="2.5.1.3" evidence="18"/>
<evidence type="ECO:0000256" key="10">
    <source>
        <dbReference type="ARBA" id="ARBA00022777"/>
    </source>
</evidence>
<comment type="catalytic activity">
    <reaction evidence="16 18">
        <text>2-(2-carboxy-4-methylthiazol-5-yl)ethyl phosphate + 4-amino-2-methyl-5-(diphosphooxymethyl)pyrimidine + 2 H(+) = thiamine phosphate + CO2 + diphosphate</text>
        <dbReference type="Rhea" id="RHEA:47848"/>
        <dbReference type="ChEBI" id="CHEBI:15378"/>
        <dbReference type="ChEBI" id="CHEBI:16526"/>
        <dbReference type="ChEBI" id="CHEBI:33019"/>
        <dbReference type="ChEBI" id="CHEBI:37575"/>
        <dbReference type="ChEBI" id="CHEBI:57841"/>
        <dbReference type="ChEBI" id="CHEBI:62890"/>
        <dbReference type="EC" id="2.5.1.3"/>
    </reaction>
</comment>
<dbReference type="GO" id="GO:0008972">
    <property type="term" value="F:phosphomethylpyrimidine kinase activity"/>
    <property type="evidence" value="ECO:0007669"/>
    <property type="project" value="UniProtKB-EC"/>
</dbReference>
<comment type="catalytic activity">
    <reaction evidence="2">
        <text>4-amino-2-methyl-5-(phosphooxymethyl)pyrimidine + ATP = 4-amino-2-methyl-5-(diphosphooxymethyl)pyrimidine + ADP</text>
        <dbReference type="Rhea" id="RHEA:19893"/>
        <dbReference type="ChEBI" id="CHEBI:30616"/>
        <dbReference type="ChEBI" id="CHEBI:57841"/>
        <dbReference type="ChEBI" id="CHEBI:58354"/>
        <dbReference type="ChEBI" id="CHEBI:456216"/>
        <dbReference type="EC" id="2.7.4.7"/>
    </reaction>
</comment>
<dbReference type="CDD" id="cd00564">
    <property type="entry name" value="TMP_TenI"/>
    <property type="match status" value="1"/>
</dbReference>
<evidence type="ECO:0000256" key="6">
    <source>
        <dbReference type="ARBA" id="ARBA00005165"/>
    </source>
</evidence>
<feature type="binding site" evidence="18">
    <location>
        <position position="95"/>
    </location>
    <ligand>
        <name>Mg(2+)</name>
        <dbReference type="ChEBI" id="CHEBI:18420"/>
    </ligand>
</feature>
<reference evidence="22 23" key="1">
    <citation type="submission" date="2021-03" db="EMBL/GenBank/DDBJ databases">
        <title>Sequencing the genomes of 1000 actinobacteria strains.</title>
        <authorList>
            <person name="Klenk H.-P."/>
        </authorList>
    </citation>
    <scope>NUCLEOTIDE SEQUENCE [LARGE SCALE GENOMIC DNA]</scope>
    <source>
        <strain evidence="22 23">DSM 24221</strain>
    </source>
</reference>
<evidence type="ECO:0000256" key="18">
    <source>
        <dbReference type="HAMAP-Rule" id="MF_00097"/>
    </source>
</evidence>
<dbReference type="InterPro" id="IPR022998">
    <property type="entry name" value="ThiamineP_synth_TenI"/>
</dbReference>
<evidence type="ECO:0000256" key="16">
    <source>
        <dbReference type="ARBA" id="ARBA00047851"/>
    </source>
</evidence>
<evidence type="ECO:0000256" key="3">
    <source>
        <dbReference type="ARBA" id="ARBA00003814"/>
    </source>
</evidence>
<evidence type="ECO:0000259" key="20">
    <source>
        <dbReference type="Pfam" id="PF03070"/>
    </source>
</evidence>
<keyword evidence="13 18" id="KW-0784">Thiamine biosynthesis</keyword>
<comment type="catalytic activity">
    <reaction evidence="15 18">
        <text>4-methyl-5-(2-phosphooxyethyl)-thiazole + 4-amino-2-methyl-5-(diphosphooxymethyl)pyrimidine + H(+) = thiamine phosphate + diphosphate</text>
        <dbReference type="Rhea" id="RHEA:22328"/>
        <dbReference type="ChEBI" id="CHEBI:15378"/>
        <dbReference type="ChEBI" id="CHEBI:33019"/>
        <dbReference type="ChEBI" id="CHEBI:37575"/>
        <dbReference type="ChEBI" id="CHEBI:57841"/>
        <dbReference type="ChEBI" id="CHEBI:58296"/>
        <dbReference type="EC" id="2.5.1.3"/>
    </reaction>
</comment>